<evidence type="ECO:0000313" key="19">
    <source>
        <dbReference type="EMBL" id="QDT35747.1"/>
    </source>
</evidence>
<dbReference type="Proteomes" id="UP000317318">
    <property type="component" value="Chromosome"/>
</dbReference>
<evidence type="ECO:0000313" key="20">
    <source>
        <dbReference type="Proteomes" id="UP000317318"/>
    </source>
</evidence>
<dbReference type="GO" id="GO:0005524">
    <property type="term" value="F:ATP binding"/>
    <property type="evidence" value="ECO:0007669"/>
    <property type="project" value="UniProtKB-KW"/>
</dbReference>
<dbReference type="PANTHER" id="PTHR43547:SF2">
    <property type="entry name" value="HYBRID SIGNAL TRANSDUCTION HISTIDINE KINASE C"/>
    <property type="match status" value="1"/>
</dbReference>
<feature type="coiled-coil region" evidence="14">
    <location>
        <begin position="107"/>
        <end position="144"/>
    </location>
</feature>
<dbReference type="SUPFAM" id="SSF52172">
    <property type="entry name" value="CheY-like"/>
    <property type="match status" value="1"/>
</dbReference>
<keyword evidence="14" id="KW-0175">Coiled coil</keyword>
<dbReference type="SUPFAM" id="SSF47384">
    <property type="entry name" value="Homodimeric domain of signal transducing histidine kinase"/>
    <property type="match status" value="1"/>
</dbReference>
<feature type="compositionally biased region" description="Polar residues" evidence="15">
    <location>
        <begin position="389"/>
        <end position="398"/>
    </location>
</feature>
<evidence type="ECO:0000256" key="13">
    <source>
        <dbReference type="PROSITE-ProRule" id="PRU00169"/>
    </source>
</evidence>
<dbReference type="InterPro" id="IPR005467">
    <property type="entry name" value="His_kinase_dom"/>
</dbReference>
<dbReference type="CDD" id="cd00082">
    <property type="entry name" value="HisKA"/>
    <property type="match status" value="1"/>
</dbReference>
<dbReference type="Pfam" id="PF00512">
    <property type="entry name" value="HisKA"/>
    <property type="match status" value="1"/>
</dbReference>
<evidence type="ECO:0000256" key="11">
    <source>
        <dbReference type="ARBA" id="ARBA00023012"/>
    </source>
</evidence>
<dbReference type="PANTHER" id="PTHR43547">
    <property type="entry name" value="TWO-COMPONENT HISTIDINE KINASE"/>
    <property type="match status" value="1"/>
</dbReference>
<dbReference type="InterPro" id="IPR001789">
    <property type="entry name" value="Sig_transdc_resp-reg_receiver"/>
</dbReference>
<gene>
    <name evidence="19" type="primary">luxQ_1</name>
    <name evidence="19" type="ORF">Pan189_01000</name>
</gene>
<evidence type="ECO:0000256" key="12">
    <source>
        <dbReference type="ARBA" id="ARBA00023136"/>
    </source>
</evidence>
<keyword evidence="11" id="KW-0902">Two-component regulatory system</keyword>
<dbReference type="PROSITE" id="PS50109">
    <property type="entry name" value="HIS_KIN"/>
    <property type="match status" value="1"/>
</dbReference>
<dbReference type="InterPro" id="IPR003661">
    <property type="entry name" value="HisK_dim/P_dom"/>
</dbReference>
<evidence type="ECO:0000256" key="16">
    <source>
        <dbReference type="SAM" id="Phobius"/>
    </source>
</evidence>
<comment type="catalytic activity">
    <reaction evidence="1">
        <text>ATP + protein L-histidine = ADP + protein N-phospho-L-histidine.</text>
        <dbReference type="EC" id="2.7.13.3"/>
    </reaction>
</comment>
<dbReference type="SMART" id="SM00388">
    <property type="entry name" value="HisKA"/>
    <property type="match status" value="1"/>
</dbReference>
<dbReference type="InterPro" id="IPR003594">
    <property type="entry name" value="HATPase_dom"/>
</dbReference>
<dbReference type="InterPro" id="IPR038318">
    <property type="entry name" value="KdpD_sf"/>
</dbReference>
<dbReference type="Pfam" id="PF02518">
    <property type="entry name" value="HATPase_c"/>
    <property type="match status" value="1"/>
</dbReference>
<evidence type="ECO:0000259" key="17">
    <source>
        <dbReference type="PROSITE" id="PS50109"/>
    </source>
</evidence>
<keyword evidence="8 19" id="KW-0418">Kinase</keyword>
<dbReference type="InterPro" id="IPR036097">
    <property type="entry name" value="HisK_dim/P_sf"/>
</dbReference>
<dbReference type="PRINTS" id="PR00344">
    <property type="entry name" value="BCTRLSENSOR"/>
</dbReference>
<keyword evidence="9" id="KW-0067">ATP-binding</keyword>
<dbReference type="KEGG" id="svp:Pan189_01000"/>
<protein>
    <recommendedName>
        <fullName evidence="3">histidine kinase</fullName>
        <ecNumber evidence="3">2.7.13.3</ecNumber>
    </recommendedName>
</protein>
<keyword evidence="5 19" id="KW-0808">Transferase</keyword>
<evidence type="ECO:0000256" key="15">
    <source>
        <dbReference type="SAM" id="MobiDB-lite"/>
    </source>
</evidence>
<dbReference type="Gene3D" id="3.30.565.10">
    <property type="entry name" value="Histidine kinase-like ATPase, C-terminal domain"/>
    <property type="match status" value="1"/>
</dbReference>
<keyword evidence="4 13" id="KW-0597">Phosphoprotein</keyword>
<dbReference type="Pfam" id="PF13493">
    <property type="entry name" value="DUF4118"/>
    <property type="match status" value="1"/>
</dbReference>
<keyword evidence="7" id="KW-0547">Nucleotide-binding</keyword>
<reference evidence="19 20" key="1">
    <citation type="submission" date="2019-02" db="EMBL/GenBank/DDBJ databases">
        <title>Deep-cultivation of Planctomycetes and their phenomic and genomic characterization uncovers novel biology.</title>
        <authorList>
            <person name="Wiegand S."/>
            <person name="Jogler M."/>
            <person name="Boedeker C."/>
            <person name="Pinto D."/>
            <person name="Vollmers J."/>
            <person name="Rivas-Marin E."/>
            <person name="Kohn T."/>
            <person name="Peeters S.H."/>
            <person name="Heuer A."/>
            <person name="Rast P."/>
            <person name="Oberbeckmann S."/>
            <person name="Bunk B."/>
            <person name="Jeske O."/>
            <person name="Meyerdierks A."/>
            <person name="Storesund J.E."/>
            <person name="Kallscheuer N."/>
            <person name="Luecker S."/>
            <person name="Lage O.M."/>
            <person name="Pohl T."/>
            <person name="Merkel B.J."/>
            <person name="Hornburger P."/>
            <person name="Mueller R.-W."/>
            <person name="Bruemmer F."/>
            <person name="Labrenz M."/>
            <person name="Spormann A.M."/>
            <person name="Op den Camp H."/>
            <person name="Overmann J."/>
            <person name="Amann R."/>
            <person name="Jetten M.S.M."/>
            <person name="Mascher T."/>
            <person name="Medema M.H."/>
            <person name="Devos D.P."/>
            <person name="Kaster A.-K."/>
            <person name="Ovreas L."/>
            <person name="Rohde M."/>
            <person name="Galperin M.Y."/>
            <person name="Jogler C."/>
        </authorList>
    </citation>
    <scope>NUCLEOTIDE SEQUENCE [LARGE SCALE GENOMIC DNA]</scope>
    <source>
        <strain evidence="19 20">Pan189</strain>
    </source>
</reference>
<feature type="transmembrane region" description="Helical" evidence="16">
    <location>
        <begin position="43"/>
        <end position="70"/>
    </location>
</feature>
<dbReference type="InterPro" id="IPR025201">
    <property type="entry name" value="KdpD_TM"/>
</dbReference>
<accession>A0A517QVZ3</accession>
<dbReference type="Pfam" id="PF00072">
    <property type="entry name" value="Response_reg"/>
    <property type="match status" value="1"/>
</dbReference>
<dbReference type="RefSeq" id="WP_145362015.1">
    <property type="nucleotide sequence ID" value="NZ_CP036268.1"/>
</dbReference>
<keyword evidence="10 16" id="KW-1133">Transmembrane helix</keyword>
<feature type="transmembrane region" description="Helical" evidence="16">
    <location>
        <begin position="14"/>
        <end position="31"/>
    </location>
</feature>
<evidence type="ECO:0000256" key="9">
    <source>
        <dbReference type="ARBA" id="ARBA00022840"/>
    </source>
</evidence>
<dbReference type="Gene3D" id="1.20.120.620">
    <property type="entry name" value="Backbone structure of the membrane domain of e. Coli histidine kinase receptor kdpd"/>
    <property type="match status" value="1"/>
</dbReference>
<evidence type="ECO:0000259" key="18">
    <source>
        <dbReference type="PROSITE" id="PS50110"/>
    </source>
</evidence>
<dbReference type="InterPro" id="IPR011006">
    <property type="entry name" value="CheY-like_superfamily"/>
</dbReference>
<evidence type="ECO:0000256" key="3">
    <source>
        <dbReference type="ARBA" id="ARBA00012438"/>
    </source>
</evidence>
<dbReference type="AlphaFoldDB" id="A0A517QVZ3"/>
<keyword evidence="12 16" id="KW-0472">Membrane</keyword>
<dbReference type="CDD" id="cd00075">
    <property type="entry name" value="HATPase"/>
    <property type="match status" value="1"/>
</dbReference>
<evidence type="ECO:0000256" key="14">
    <source>
        <dbReference type="SAM" id="Coils"/>
    </source>
</evidence>
<dbReference type="SMART" id="SM00448">
    <property type="entry name" value="REC"/>
    <property type="match status" value="1"/>
</dbReference>
<dbReference type="EMBL" id="CP036268">
    <property type="protein sequence ID" value="QDT35747.1"/>
    <property type="molecule type" value="Genomic_DNA"/>
</dbReference>
<dbReference type="CDD" id="cd17580">
    <property type="entry name" value="REC_2_DhkD-like"/>
    <property type="match status" value="1"/>
</dbReference>
<proteinExistence type="predicted"/>
<dbReference type="InterPro" id="IPR036890">
    <property type="entry name" value="HATPase_C_sf"/>
</dbReference>
<dbReference type="PROSITE" id="PS50110">
    <property type="entry name" value="RESPONSE_REGULATORY"/>
    <property type="match status" value="1"/>
</dbReference>
<dbReference type="Gene3D" id="3.40.50.2300">
    <property type="match status" value="1"/>
</dbReference>
<evidence type="ECO:0000256" key="5">
    <source>
        <dbReference type="ARBA" id="ARBA00022679"/>
    </source>
</evidence>
<dbReference type="InterPro" id="IPR004358">
    <property type="entry name" value="Sig_transdc_His_kin-like_C"/>
</dbReference>
<dbReference type="SUPFAM" id="SSF55874">
    <property type="entry name" value="ATPase domain of HSP90 chaperone/DNA topoisomerase II/histidine kinase"/>
    <property type="match status" value="1"/>
</dbReference>
<dbReference type="SMART" id="SM00387">
    <property type="entry name" value="HATPase_c"/>
    <property type="match status" value="1"/>
</dbReference>
<name>A0A517QVZ3_9PLAN</name>
<dbReference type="GO" id="GO:0000155">
    <property type="term" value="F:phosphorelay sensor kinase activity"/>
    <property type="evidence" value="ECO:0007669"/>
    <property type="project" value="InterPro"/>
</dbReference>
<sequence length="529" mass="58336">MPNNERLWKEARRYGFAASATLIATWLRLLAAPLLDDRVPFGFFFLSVILTAWRCGTGPAVFAVIFGIALVDVFVIPTHYATIVNSPADSLALLVYAFATLVTIALFERTKNQRRAAEQNAAEIAKLNENLREAAQKKDEFMALLAHELRNPLAPLRSGIELLDRPEIAWRQGEEILNRMRRQMRHLVRIVDDLLDVSRFLQGTLRLNRNVVDLRTIVRDAIEMTQPEIDRQQHELKFLRPPLPIYIYADMVRLVQIVSNLLTNAAKYTPRCGLIVVTLDRNGGQAVLQVADNGIGIANSDRDKIFELFGQASGARVAKEGGLGLGLALVRHLTDMHDGVVEAESDGPGCGATFRIRLPLATPSQLAERVIPDETLVSKTKSSEPEGVASQSLQSQPIPVSGSDGEALRVLIVDDNVDAAETLGTLLSLDGYETQHVFDGVNAIDAVEEFQPAAVLLDLGMPGMDGYEVARRMRQLPEGRQLKIIAVTGWGGEEDRRRSAEAGFDEHFAKPVDPAMIAAFLSDREAVPR</sequence>
<evidence type="ECO:0000256" key="10">
    <source>
        <dbReference type="ARBA" id="ARBA00022989"/>
    </source>
</evidence>
<organism evidence="19 20">
    <name type="scientific">Stratiformator vulcanicus</name>
    <dbReference type="NCBI Taxonomy" id="2527980"/>
    <lineage>
        <taxon>Bacteria</taxon>
        <taxon>Pseudomonadati</taxon>
        <taxon>Planctomycetota</taxon>
        <taxon>Planctomycetia</taxon>
        <taxon>Planctomycetales</taxon>
        <taxon>Planctomycetaceae</taxon>
        <taxon>Stratiformator</taxon>
    </lineage>
</organism>
<feature type="domain" description="Histidine kinase" evidence="17">
    <location>
        <begin position="144"/>
        <end position="362"/>
    </location>
</feature>
<dbReference type="FunFam" id="3.30.565.10:FF:000006">
    <property type="entry name" value="Sensor histidine kinase WalK"/>
    <property type="match status" value="1"/>
</dbReference>
<evidence type="ECO:0000256" key="7">
    <source>
        <dbReference type="ARBA" id="ARBA00022741"/>
    </source>
</evidence>
<evidence type="ECO:0000256" key="6">
    <source>
        <dbReference type="ARBA" id="ARBA00022692"/>
    </source>
</evidence>
<dbReference type="Gene3D" id="1.10.287.130">
    <property type="match status" value="1"/>
</dbReference>
<feature type="region of interest" description="Disordered" evidence="15">
    <location>
        <begin position="372"/>
        <end position="401"/>
    </location>
</feature>
<keyword evidence="6 16" id="KW-0812">Transmembrane</keyword>
<dbReference type="GO" id="GO:0016020">
    <property type="term" value="C:membrane"/>
    <property type="evidence" value="ECO:0007669"/>
    <property type="project" value="UniProtKB-SubCell"/>
</dbReference>
<evidence type="ECO:0000256" key="4">
    <source>
        <dbReference type="ARBA" id="ARBA00022553"/>
    </source>
</evidence>
<evidence type="ECO:0000256" key="2">
    <source>
        <dbReference type="ARBA" id="ARBA00004141"/>
    </source>
</evidence>
<dbReference type="OrthoDB" id="9809348at2"/>
<feature type="domain" description="Response regulatory" evidence="18">
    <location>
        <begin position="409"/>
        <end position="525"/>
    </location>
</feature>
<feature type="transmembrane region" description="Helical" evidence="16">
    <location>
        <begin position="90"/>
        <end position="107"/>
    </location>
</feature>
<evidence type="ECO:0000256" key="1">
    <source>
        <dbReference type="ARBA" id="ARBA00000085"/>
    </source>
</evidence>
<dbReference type="EC" id="2.7.13.3" evidence="3"/>
<keyword evidence="20" id="KW-1185">Reference proteome</keyword>
<feature type="modified residue" description="4-aspartylphosphate" evidence="13">
    <location>
        <position position="458"/>
    </location>
</feature>
<evidence type="ECO:0000256" key="8">
    <source>
        <dbReference type="ARBA" id="ARBA00022777"/>
    </source>
</evidence>
<comment type="subcellular location">
    <subcellularLocation>
        <location evidence="2">Membrane</location>
        <topology evidence="2">Multi-pass membrane protein</topology>
    </subcellularLocation>
</comment>